<evidence type="ECO:0000256" key="1">
    <source>
        <dbReference type="ARBA" id="ARBA00022801"/>
    </source>
</evidence>
<dbReference type="GO" id="GO:0009446">
    <property type="term" value="P:putrescine biosynthetic process"/>
    <property type="evidence" value="ECO:0007669"/>
    <property type="project" value="InterPro"/>
</dbReference>
<accession>A0AAW5NA32</accession>
<evidence type="ECO:0000313" key="3">
    <source>
        <dbReference type="Proteomes" id="UP001204579"/>
    </source>
</evidence>
<evidence type="ECO:0000313" key="2">
    <source>
        <dbReference type="EMBL" id="MCR8875258.1"/>
    </source>
</evidence>
<dbReference type="Pfam" id="PF04371">
    <property type="entry name" value="PAD_porph"/>
    <property type="match status" value="1"/>
</dbReference>
<organism evidence="2 3">
    <name type="scientific">Phocaeicola barnesiae</name>
    <dbReference type="NCBI Taxonomy" id="376804"/>
    <lineage>
        <taxon>Bacteria</taxon>
        <taxon>Pseudomonadati</taxon>
        <taxon>Bacteroidota</taxon>
        <taxon>Bacteroidia</taxon>
        <taxon>Bacteroidales</taxon>
        <taxon>Bacteroidaceae</taxon>
        <taxon>Phocaeicola</taxon>
    </lineage>
</organism>
<dbReference type="InterPro" id="IPR007466">
    <property type="entry name" value="Peptidyl-Arg-deiminase_porph"/>
</dbReference>
<protein>
    <submittedName>
        <fullName evidence="2">Agmatine deiminase family protein</fullName>
    </submittedName>
</protein>
<dbReference type="RefSeq" id="WP_018711176.1">
    <property type="nucleotide sequence ID" value="NZ_CALULB010000045.1"/>
</dbReference>
<comment type="caution">
    <text evidence="2">The sequence shown here is derived from an EMBL/GenBank/DDBJ whole genome shotgun (WGS) entry which is preliminary data.</text>
</comment>
<gene>
    <name evidence="2" type="ORF">NW209_14800</name>
</gene>
<keyword evidence="3" id="KW-1185">Reference proteome</keyword>
<dbReference type="AlphaFoldDB" id="A0AAW5NA32"/>
<dbReference type="GO" id="GO:0047632">
    <property type="term" value="F:agmatine deiminase activity"/>
    <property type="evidence" value="ECO:0007669"/>
    <property type="project" value="TreeGrafter"/>
</dbReference>
<dbReference type="GO" id="GO:0004668">
    <property type="term" value="F:protein-arginine deiminase activity"/>
    <property type="evidence" value="ECO:0007669"/>
    <property type="project" value="InterPro"/>
</dbReference>
<dbReference type="SUPFAM" id="SSF55909">
    <property type="entry name" value="Pentein"/>
    <property type="match status" value="1"/>
</dbReference>
<dbReference type="PANTHER" id="PTHR31377">
    <property type="entry name" value="AGMATINE DEIMINASE-RELATED"/>
    <property type="match status" value="1"/>
</dbReference>
<dbReference type="PANTHER" id="PTHR31377:SF0">
    <property type="entry name" value="AGMATINE DEIMINASE-RELATED"/>
    <property type="match status" value="1"/>
</dbReference>
<dbReference type="GeneID" id="82443607"/>
<proteinExistence type="predicted"/>
<keyword evidence="1" id="KW-0378">Hydrolase</keyword>
<dbReference type="EMBL" id="JANRHJ010000024">
    <property type="protein sequence ID" value="MCR8875258.1"/>
    <property type="molecule type" value="Genomic_DNA"/>
</dbReference>
<sequence>MKKDFFLPAEWHPQSCIQLTWPHADTDWAYMLDEVEACFLQLATEIATRQPLLLVAPEFPAALENVPFRHNIHYLACPTNDTWARDHGFITLLDADKQPLLLDFCFNGWGMKFAACKDNLINSRLYESGMLNGTYINCRNFVLEGGSIESDGEGTLLTTAPCLLAPNRNDTLSRAEIEVYLKERFNLRQVLWLEDGYLAGDDTDSHVDTLARLCPDHTIVYVQCTDPADEHYEALHRMEEQLKSFRTLDGNPYRLLPLPMAAPAYADDERLPATYANFLIMNEAVLYPTYNQPEKDAEAARILATAFPRHEIVGIDCRALIKQHGSLHCVTMQYPEGVFPSRIK</sequence>
<dbReference type="Proteomes" id="UP001204579">
    <property type="component" value="Unassembled WGS sequence"/>
</dbReference>
<name>A0AAW5NA32_9BACT</name>
<dbReference type="Gene3D" id="3.75.10.10">
    <property type="entry name" value="L-arginine/glycine Amidinotransferase, Chain A"/>
    <property type="match status" value="1"/>
</dbReference>
<reference evidence="2 3" key="1">
    <citation type="submission" date="2022-08" db="EMBL/GenBank/DDBJ databases">
        <authorList>
            <person name="Zeman M."/>
            <person name="Kubasova T."/>
        </authorList>
    </citation>
    <scope>NUCLEOTIDE SEQUENCE [LARGE SCALE GENOMIC DNA]</scope>
    <source>
        <strain evidence="2 3">ET62</strain>
    </source>
</reference>